<protein>
    <submittedName>
        <fullName evidence="2">Uncharacterized protein</fullName>
    </submittedName>
</protein>
<feature type="region of interest" description="Disordered" evidence="1">
    <location>
        <begin position="96"/>
        <end position="174"/>
    </location>
</feature>
<evidence type="ECO:0000313" key="3">
    <source>
        <dbReference type="Proteomes" id="UP000324222"/>
    </source>
</evidence>
<name>A0A5B7ICD9_PORTR</name>
<reference evidence="2 3" key="1">
    <citation type="submission" date="2019-05" db="EMBL/GenBank/DDBJ databases">
        <title>Another draft genome of Portunus trituberculatus and its Hox gene families provides insights of decapod evolution.</title>
        <authorList>
            <person name="Jeong J.-H."/>
            <person name="Song I."/>
            <person name="Kim S."/>
            <person name="Choi T."/>
            <person name="Kim D."/>
            <person name="Ryu S."/>
            <person name="Kim W."/>
        </authorList>
    </citation>
    <scope>NUCLEOTIDE SEQUENCE [LARGE SCALE GENOMIC DNA]</scope>
    <source>
        <tissue evidence="2">Muscle</tissue>
    </source>
</reference>
<sequence>MRLVPFAPSNTPRRILTFCNLHSSPPSCAGSCLPLLWSSYTSAALATLPQYRSDSTSLSGSLQVLGQNGVDARLRRRVLTDSANLETTARSVTAMVSNSRLLRPPHRHGSALLTSTPTHHPPLHHPPPYQTAAHLSPPAATHHHTSPSPSATSTHQHYHPPLYHPHPHPNPEPHRHIPYCFTLADTITTIFTIHGEGRGGGDDLGT</sequence>
<proteinExistence type="predicted"/>
<evidence type="ECO:0000256" key="1">
    <source>
        <dbReference type="SAM" id="MobiDB-lite"/>
    </source>
</evidence>
<organism evidence="2 3">
    <name type="scientific">Portunus trituberculatus</name>
    <name type="common">Swimming crab</name>
    <name type="synonym">Neptunus trituberculatus</name>
    <dbReference type="NCBI Taxonomy" id="210409"/>
    <lineage>
        <taxon>Eukaryota</taxon>
        <taxon>Metazoa</taxon>
        <taxon>Ecdysozoa</taxon>
        <taxon>Arthropoda</taxon>
        <taxon>Crustacea</taxon>
        <taxon>Multicrustacea</taxon>
        <taxon>Malacostraca</taxon>
        <taxon>Eumalacostraca</taxon>
        <taxon>Eucarida</taxon>
        <taxon>Decapoda</taxon>
        <taxon>Pleocyemata</taxon>
        <taxon>Brachyura</taxon>
        <taxon>Eubrachyura</taxon>
        <taxon>Portunoidea</taxon>
        <taxon>Portunidae</taxon>
        <taxon>Portuninae</taxon>
        <taxon>Portunus</taxon>
    </lineage>
</organism>
<keyword evidence="3" id="KW-1185">Reference proteome</keyword>
<dbReference type="AlphaFoldDB" id="A0A5B7ICD9"/>
<gene>
    <name evidence="2" type="ORF">E2C01_073691</name>
</gene>
<accession>A0A5B7ICD9</accession>
<comment type="caution">
    <text evidence="2">The sequence shown here is derived from an EMBL/GenBank/DDBJ whole genome shotgun (WGS) entry which is preliminary data.</text>
</comment>
<dbReference type="EMBL" id="VSRR010050431">
    <property type="protein sequence ID" value="MPC79177.1"/>
    <property type="molecule type" value="Genomic_DNA"/>
</dbReference>
<evidence type="ECO:0000313" key="2">
    <source>
        <dbReference type="EMBL" id="MPC79177.1"/>
    </source>
</evidence>
<feature type="compositionally biased region" description="Low complexity" evidence="1">
    <location>
        <begin position="136"/>
        <end position="161"/>
    </location>
</feature>
<dbReference type="Proteomes" id="UP000324222">
    <property type="component" value="Unassembled WGS sequence"/>
</dbReference>